<feature type="non-terminal residue" evidence="1">
    <location>
        <position position="1"/>
    </location>
</feature>
<sequence length="232" mass="26101">SSKERKKHNWINSSRIKPTCGGASLPFPINPLLNPEYRNKNMLKKPIKKTPNQELKQAYDLVIKDLFANLKKAKDGAKIKLVVAATCVGLYFYGSQVKNNEYLKLLPVQNNQQQANSSTQNQTNYQQPPQQSQPQQPSIIMKLVASCLPVLLEQFAGPMVPSMGGQAAENQLVMSQVLSLLQQINQRLTILENSATQQFTALNQQVQSIKSVRLTHQKETKAIDYNLQNEQQ</sequence>
<dbReference type="Proteomes" id="UP000789920">
    <property type="component" value="Unassembled WGS sequence"/>
</dbReference>
<keyword evidence="2" id="KW-1185">Reference proteome</keyword>
<comment type="caution">
    <text evidence="1">The sequence shown here is derived from an EMBL/GenBank/DDBJ whole genome shotgun (WGS) entry which is preliminary data.</text>
</comment>
<reference evidence="1" key="1">
    <citation type="submission" date="2021-06" db="EMBL/GenBank/DDBJ databases">
        <authorList>
            <person name="Kallberg Y."/>
            <person name="Tangrot J."/>
            <person name="Rosling A."/>
        </authorList>
    </citation>
    <scope>NUCLEOTIDE SEQUENCE</scope>
    <source>
        <strain evidence="1">MA461A</strain>
    </source>
</reference>
<evidence type="ECO:0000313" key="2">
    <source>
        <dbReference type="Proteomes" id="UP000789920"/>
    </source>
</evidence>
<name>A0ACA9N755_9GLOM</name>
<organism evidence="1 2">
    <name type="scientific">Racocetra persica</name>
    <dbReference type="NCBI Taxonomy" id="160502"/>
    <lineage>
        <taxon>Eukaryota</taxon>
        <taxon>Fungi</taxon>
        <taxon>Fungi incertae sedis</taxon>
        <taxon>Mucoromycota</taxon>
        <taxon>Glomeromycotina</taxon>
        <taxon>Glomeromycetes</taxon>
        <taxon>Diversisporales</taxon>
        <taxon>Gigasporaceae</taxon>
        <taxon>Racocetra</taxon>
    </lineage>
</organism>
<proteinExistence type="predicted"/>
<protein>
    <submittedName>
        <fullName evidence="1">32882_t:CDS:1</fullName>
    </submittedName>
</protein>
<evidence type="ECO:0000313" key="1">
    <source>
        <dbReference type="EMBL" id="CAG8639363.1"/>
    </source>
</evidence>
<gene>
    <name evidence="1" type="ORF">RPERSI_LOCUS7418</name>
</gene>
<dbReference type="EMBL" id="CAJVQC010012532">
    <property type="protein sequence ID" value="CAG8639363.1"/>
    <property type="molecule type" value="Genomic_DNA"/>
</dbReference>
<accession>A0ACA9N755</accession>